<evidence type="ECO:0000256" key="1">
    <source>
        <dbReference type="ARBA" id="ARBA00023054"/>
    </source>
</evidence>
<gene>
    <name evidence="4" type="primary">BUD6</name>
    <name evidence="4" type="ORF">HK105_202340</name>
</gene>
<dbReference type="PANTHER" id="PTHR22741:SF10">
    <property type="entry name" value="COILED-COIL DOMAIN-CONTAINING PROTEIN CG32809"/>
    <property type="match status" value="1"/>
</dbReference>
<feature type="region of interest" description="Disordered" evidence="2">
    <location>
        <begin position="490"/>
        <end position="526"/>
    </location>
</feature>
<feature type="region of interest" description="Disordered" evidence="2">
    <location>
        <begin position="846"/>
        <end position="894"/>
    </location>
</feature>
<keyword evidence="5" id="KW-1185">Reference proteome</keyword>
<feature type="compositionally biased region" description="Polar residues" evidence="2">
    <location>
        <begin position="149"/>
        <end position="159"/>
    </location>
</feature>
<keyword evidence="1" id="KW-0175">Coiled coil</keyword>
<feature type="compositionally biased region" description="Low complexity" evidence="2">
    <location>
        <begin position="205"/>
        <end position="214"/>
    </location>
</feature>
<dbReference type="InterPro" id="IPR005613">
    <property type="entry name" value="AIP3_C"/>
</dbReference>
<protein>
    <submittedName>
        <fullName evidence="4">Bud site selection protein 6</fullName>
    </submittedName>
</protein>
<sequence length="941" mass="100900">MAASARKPALSDPLTAGLLASRRLLSSLDAWNPSAAHHADAVDRSRADLDTLVAAIKASIGAAVALSATASSTATAHAAPASSAASPQSEKAAALARLRRLHLAPDQILRLFDALVAESPLGPSVAQRRVVDAIKTVHVDLDQLRSLSARQQESPAQDTHQQHQQLELHPPVPRHPPRRAAREHSPVAKLTRAAEQSQRHHNTSAAHGATAAAPPAVAVTQASWASPSAGYGARSDTPSSGSIANGGLVRSWSVQSSTTSGAPPTDALALRHMQHAHPGTASAHQQSDHHLRPARSTIPARFAVAAHADRSPRTSPAMHSPSAVHDPPALRAASTVVASAAESPRPQHPLPAPPQLATLFLTLDKVTRKVEVTLPVTSQHLRALFLEKFGRSGLESDSRDMLIKHPTHGESYLLEGMSDVRDGSAISLSAAETVSQPSALDAAVASIQQRLDEMLAAVESKIEAAALKHAQVHVPDTQRLVADQHSIAGSLATEPSEFDSDRDEDAAHARNNDAAPRPTDWQHTRCPTSKTLADTIAKVEALQREHRTARRDMSDFVRHFSAVLEQALGQVAHAVVQASRDSGDSAESIDAHATAPRKPLHTALDAISDDSERLEDRANALRFMLDMLRVDATRRVSIPREQVDQARAHIADLAASIQVFSGSILRTKAMCKSVWETELQRIVDEQAFVKDQEAFAAGLRTSHADLEDLVTAIDRVVQASYAPCTDATDTPSGRARRGPAIVLDVIPADEAKTHGIQSVLAELQLRSSELEGQSERRVAILQQMDTVRPILAEATRFRSPFEQELSRFVSSGKLRAGVAGGIDEIERRRRQRDAEMIASFFRENKRTVRRKQTASVDTSKSGATKSARQDSRAKHPSESTQTASISDDMPNTKANECSAATMTDKPTMLRPSLSVSALAAKAELPPIQIAPLDFGTNGFSF</sequence>
<feature type="compositionally biased region" description="Basic and acidic residues" evidence="2">
    <location>
        <begin position="867"/>
        <end position="877"/>
    </location>
</feature>
<feature type="compositionally biased region" description="Polar residues" evidence="2">
    <location>
        <begin position="853"/>
        <end position="866"/>
    </location>
</feature>
<evidence type="ECO:0000313" key="4">
    <source>
        <dbReference type="EMBL" id="KAL2917927.1"/>
    </source>
</evidence>
<feature type="region of interest" description="Disordered" evidence="2">
    <location>
        <begin position="149"/>
        <end position="214"/>
    </location>
</feature>
<dbReference type="EMBL" id="JADGIZ020000008">
    <property type="protein sequence ID" value="KAL2917927.1"/>
    <property type="molecule type" value="Genomic_DNA"/>
</dbReference>
<evidence type="ECO:0000256" key="2">
    <source>
        <dbReference type="SAM" id="MobiDB-lite"/>
    </source>
</evidence>
<dbReference type="SMART" id="SM00806">
    <property type="entry name" value="AIP3"/>
    <property type="match status" value="1"/>
</dbReference>
<name>A0ABR4NEI3_9FUNG</name>
<reference evidence="4 5" key="1">
    <citation type="submission" date="2023-09" db="EMBL/GenBank/DDBJ databases">
        <title>Pangenome analysis of Batrachochytrium dendrobatidis and related Chytrids.</title>
        <authorList>
            <person name="Yacoub M.N."/>
            <person name="Stajich J.E."/>
            <person name="James T.Y."/>
        </authorList>
    </citation>
    <scope>NUCLEOTIDE SEQUENCE [LARGE SCALE GENOMIC DNA]</scope>
    <source>
        <strain evidence="4 5">JEL0888</strain>
    </source>
</reference>
<evidence type="ECO:0000259" key="3">
    <source>
        <dbReference type="SMART" id="SM00806"/>
    </source>
</evidence>
<comment type="caution">
    <text evidence="4">The sequence shown here is derived from an EMBL/GenBank/DDBJ whole genome shotgun (WGS) entry which is preliminary data.</text>
</comment>
<dbReference type="PANTHER" id="PTHR22741">
    <property type="entry name" value="P140CAP/SNIP-RELATED"/>
    <property type="match status" value="1"/>
</dbReference>
<dbReference type="Pfam" id="PF03915">
    <property type="entry name" value="AIP3"/>
    <property type="match status" value="1"/>
</dbReference>
<accession>A0ABR4NEI3</accession>
<feature type="domain" description="Actin interacting protein 3 C-terminal" evidence="3">
    <location>
        <begin position="360"/>
        <end position="834"/>
    </location>
</feature>
<dbReference type="Proteomes" id="UP001527925">
    <property type="component" value="Unassembled WGS sequence"/>
</dbReference>
<organism evidence="4 5">
    <name type="scientific">Polyrhizophydium stewartii</name>
    <dbReference type="NCBI Taxonomy" id="2732419"/>
    <lineage>
        <taxon>Eukaryota</taxon>
        <taxon>Fungi</taxon>
        <taxon>Fungi incertae sedis</taxon>
        <taxon>Chytridiomycota</taxon>
        <taxon>Chytridiomycota incertae sedis</taxon>
        <taxon>Chytridiomycetes</taxon>
        <taxon>Rhizophydiales</taxon>
        <taxon>Rhizophydiales incertae sedis</taxon>
        <taxon>Polyrhizophydium</taxon>
    </lineage>
</organism>
<dbReference type="InterPro" id="IPR051825">
    <property type="entry name" value="SRCIN1"/>
</dbReference>
<dbReference type="Gene3D" id="1.20.58.1540">
    <property type="entry name" value="Actin interacting protein 3, C-terminal domain"/>
    <property type="match status" value="1"/>
</dbReference>
<evidence type="ECO:0000313" key="5">
    <source>
        <dbReference type="Proteomes" id="UP001527925"/>
    </source>
</evidence>
<dbReference type="InterPro" id="IPR022782">
    <property type="entry name" value="AIP3-like_C"/>
</dbReference>
<proteinExistence type="predicted"/>